<sequence length="550" mass="62749">MSYNALTGLLSSVLASISMDNHTLSLAAVGLVVVFVVSKVMAYRDNLKRVGHLPGYRLPLFPYTILGIMFKNSNLIPGYQFLWNWRSSMYKRFKHDTISYISWFSGRALIFTSNVEVMRQVAGGTKSDFIKPAQASKVLLVWGSNILASEGGEHWRAHRRIMAPAFSQGLYELLWRTSISLYRQMLAGEEWETKKVAQVSRAQDFTYKFALLTIGVCGFGFHFNWTDPMITVEGDSDMTLMKAFEIFDHNQVTVLLPWWLLRLPIKRFKEYRRATAKLTEWMVGQIAERKELINSRTEDDKEKLREDLFTRMVKANEEELKKFRLADQELIGNIFILLLAGHETTAQTLAATLAQLALHPEIQDEIFEQIMSVVGSNRDPDLEDHRSLTKVLAAFYEGTRMYPAAHMMFREARVDTILHVENPVGEAPGTTPVPLPKGATVVVDVIGVQYNERYFDEPFKFKISRWADMPHESEAASAFSVGPRACIGRKFAVTEAVAFLTMMLRDWKIEPLMEAGETLGQWEKRIFQGNVMLSLGIQSASLKFVRRERS</sequence>
<dbReference type="AlphaFoldDB" id="A0A5C3L7I8"/>
<keyword evidence="12 15" id="KW-0472">Membrane</keyword>
<comment type="cofactor">
    <cofactor evidence="1 13">
        <name>heme</name>
        <dbReference type="ChEBI" id="CHEBI:30413"/>
    </cofactor>
</comment>
<evidence type="ECO:0000256" key="1">
    <source>
        <dbReference type="ARBA" id="ARBA00001971"/>
    </source>
</evidence>
<dbReference type="InterPro" id="IPR050121">
    <property type="entry name" value="Cytochrome_P450_monoxygenase"/>
</dbReference>
<proteinExistence type="inferred from homology"/>
<evidence type="ECO:0000256" key="15">
    <source>
        <dbReference type="SAM" id="Phobius"/>
    </source>
</evidence>
<dbReference type="PROSITE" id="PS00086">
    <property type="entry name" value="CYTOCHROME_P450"/>
    <property type="match status" value="1"/>
</dbReference>
<keyword evidence="6 15" id="KW-0812">Transmembrane</keyword>
<dbReference type="SUPFAM" id="SSF48264">
    <property type="entry name" value="Cytochrome P450"/>
    <property type="match status" value="1"/>
</dbReference>
<evidence type="ECO:0000256" key="8">
    <source>
        <dbReference type="ARBA" id="ARBA00022989"/>
    </source>
</evidence>
<gene>
    <name evidence="16" type="ORF">FA15DRAFT_665064</name>
</gene>
<reference evidence="16 17" key="1">
    <citation type="journal article" date="2019" name="Nat. Ecol. Evol.">
        <title>Megaphylogeny resolves global patterns of mushroom evolution.</title>
        <authorList>
            <person name="Varga T."/>
            <person name="Krizsan K."/>
            <person name="Foldi C."/>
            <person name="Dima B."/>
            <person name="Sanchez-Garcia M."/>
            <person name="Sanchez-Ramirez S."/>
            <person name="Szollosi G.J."/>
            <person name="Szarkandi J.G."/>
            <person name="Papp V."/>
            <person name="Albert L."/>
            <person name="Andreopoulos W."/>
            <person name="Angelini C."/>
            <person name="Antonin V."/>
            <person name="Barry K.W."/>
            <person name="Bougher N.L."/>
            <person name="Buchanan P."/>
            <person name="Buyck B."/>
            <person name="Bense V."/>
            <person name="Catcheside P."/>
            <person name="Chovatia M."/>
            <person name="Cooper J."/>
            <person name="Damon W."/>
            <person name="Desjardin D."/>
            <person name="Finy P."/>
            <person name="Geml J."/>
            <person name="Haridas S."/>
            <person name="Hughes K."/>
            <person name="Justo A."/>
            <person name="Karasinski D."/>
            <person name="Kautmanova I."/>
            <person name="Kiss B."/>
            <person name="Kocsube S."/>
            <person name="Kotiranta H."/>
            <person name="LaButti K.M."/>
            <person name="Lechner B.E."/>
            <person name="Liimatainen K."/>
            <person name="Lipzen A."/>
            <person name="Lukacs Z."/>
            <person name="Mihaltcheva S."/>
            <person name="Morgado L.N."/>
            <person name="Niskanen T."/>
            <person name="Noordeloos M.E."/>
            <person name="Ohm R.A."/>
            <person name="Ortiz-Santana B."/>
            <person name="Ovrebo C."/>
            <person name="Racz N."/>
            <person name="Riley R."/>
            <person name="Savchenko A."/>
            <person name="Shiryaev A."/>
            <person name="Soop K."/>
            <person name="Spirin V."/>
            <person name="Szebenyi C."/>
            <person name="Tomsovsky M."/>
            <person name="Tulloss R.E."/>
            <person name="Uehling J."/>
            <person name="Grigoriev I.V."/>
            <person name="Vagvolgyi C."/>
            <person name="Papp T."/>
            <person name="Martin F.M."/>
            <person name="Miettinen O."/>
            <person name="Hibbett D.S."/>
            <person name="Nagy L.G."/>
        </authorList>
    </citation>
    <scope>NUCLEOTIDE SEQUENCE [LARGE SCALE GENOMIC DNA]</scope>
    <source>
        <strain evidence="16 17">CBS 121175</strain>
    </source>
</reference>
<protein>
    <submittedName>
        <fullName evidence="16">Cytochrome P450</fullName>
    </submittedName>
</protein>
<evidence type="ECO:0000313" key="16">
    <source>
        <dbReference type="EMBL" id="TFK28622.1"/>
    </source>
</evidence>
<dbReference type="Pfam" id="PF00067">
    <property type="entry name" value="p450"/>
    <property type="match status" value="1"/>
</dbReference>
<evidence type="ECO:0000256" key="3">
    <source>
        <dbReference type="ARBA" id="ARBA00004721"/>
    </source>
</evidence>
<name>A0A5C3L7I8_COPMA</name>
<evidence type="ECO:0000256" key="12">
    <source>
        <dbReference type="ARBA" id="ARBA00023136"/>
    </source>
</evidence>
<organism evidence="16 17">
    <name type="scientific">Coprinopsis marcescibilis</name>
    <name type="common">Agaric fungus</name>
    <name type="synonym">Psathyrella marcescibilis</name>
    <dbReference type="NCBI Taxonomy" id="230819"/>
    <lineage>
        <taxon>Eukaryota</taxon>
        <taxon>Fungi</taxon>
        <taxon>Dikarya</taxon>
        <taxon>Basidiomycota</taxon>
        <taxon>Agaricomycotina</taxon>
        <taxon>Agaricomycetes</taxon>
        <taxon>Agaricomycetidae</taxon>
        <taxon>Agaricales</taxon>
        <taxon>Agaricineae</taxon>
        <taxon>Psathyrellaceae</taxon>
        <taxon>Coprinopsis</taxon>
    </lineage>
</organism>
<dbReference type="InterPro" id="IPR017972">
    <property type="entry name" value="Cyt_P450_CS"/>
</dbReference>
<comment type="subcellular location">
    <subcellularLocation>
        <location evidence="2">Membrane</location>
    </subcellularLocation>
</comment>
<dbReference type="EMBL" id="ML210154">
    <property type="protein sequence ID" value="TFK28622.1"/>
    <property type="molecule type" value="Genomic_DNA"/>
</dbReference>
<keyword evidence="11 14" id="KW-0503">Monooxygenase</keyword>
<dbReference type="InterPro" id="IPR001128">
    <property type="entry name" value="Cyt_P450"/>
</dbReference>
<dbReference type="GO" id="GO:0004497">
    <property type="term" value="F:monooxygenase activity"/>
    <property type="evidence" value="ECO:0007669"/>
    <property type="project" value="UniProtKB-KW"/>
</dbReference>
<accession>A0A5C3L7I8</accession>
<dbReference type="GO" id="GO:0016020">
    <property type="term" value="C:membrane"/>
    <property type="evidence" value="ECO:0007669"/>
    <property type="project" value="UniProtKB-SubCell"/>
</dbReference>
<evidence type="ECO:0000256" key="9">
    <source>
        <dbReference type="ARBA" id="ARBA00023002"/>
    </source>
</evidence>
<evidence type="ECO:0000256" key="2">
    <source>
        <dbReference type="ARBA" id="ARBA00004370"/>
    </source>
</evidence>
<dbReference type="GO" id="GO:0005506">
    <property type="term" value="F:iron ion binding"/>
    <property type="evidence" value="ECO:0007669"/>
    <property type="project" value="InterPro"/>
</dbReference>
<keyword evidence="5 13" id="KW-0349">Heme</keyword>
<dbReference type="Gene3D" id="1.10.630.10">
    <property type="entry name" value="Cytochrome P450"/>
    <property type="match status" value="1"/>
</dbReference>
<feature type="binding site" description="axial binding residue" evidence="13">
    <location>
        <position position="486"/>
    </location>
    <ligand>
        <name>heme</name>
        <dbReference type="ChEBI" id="CHEBI:30413"/>
    </ligand>
    <ligandPart>
        <name>Fe</name>
        <dbReference type="ChEBI" id="CHEBI:18248"/>
    </ligandPart>
</feature>
<evidence type="ECO:0000256" key="13">
    <source>
        <dbReference type="PIRSR" id="PIRSR602401-1"/>
    </source>
</evidence>
<comment type="pathway">
    <text evidence="3">Secondary metabolite biosynthesis; terpenoid biosynthesis.</text>
</comment>
<feature type="transmembrane region" description="Helical" evidence="15">
    <location>
        <begin position="25"/>
        <end position="43"/>
    </location>
</feature>
<dbReference type="PRINTS" id="PR00463">
    <property type="entry name" value="EP450I"/>
</dbReference>
<keyword evidence="8 15" id="KW-1133">Transmembrane helix</keyword>
<evidence type="ECO:0000256" key="11">
    <source>
        <dbReference type="ARBA" id="ARBA00023033"/>
    </source>
</evidence>
<dbReference type="PANTHER" id="PTHR24305:SF166">
    <property type="entry name" value="CYTOCHROME P450 12A4, MITOCHONDRIAL-RELATED"/>
    <property type="match status" value="1"/>
</dbReference>
<dbReference type="InterPro" id="IPR002401">
    <property type="entry name" value="Cyt_P450_E_grp-I"/>
</dbReference>
<dbReference type="GO" id="GO:0020037">
    <property type="term" value="F:heme binding"/>
    <property type="evidence" value="ECO:0007669"/>
    <property type="project" value="InterPro"/>
</dbReference>
<comment type="similarity">
    <text evidence="4 14">Belongs to the cytochrome P450 family.</text>
</comment>
<keyword evidence="17" id="KW-1185">Reference proteome</keyword>
<dbReference type="Proteomes" id="UP000307440">
    <property type="component" value="Unassembled WGS sequence"/>
</dbReference>
<dbReference type="STRING" id="230819.A0A5C3L7I8"/>
<keyword evidence="9 14" id="KW-0560">Oxidoreductase</keyword>
<evidence type="ECO:0000256" key="5">
    <source>
        <dbReference type="ARBA" id="ARBA00022617"/>
    </source>
</evidence>
<evidence type="ECO:0000256" key="7">
    <source>
        <dbReference type="ARBA" id="ARBA00022723"/>
    </source>
</evidence>
<evidence type="ECO:0000256" key="14">
    <source>
        <dbReference type="RuleBase" id="RU000461"/>
    </source>
</evidence>
<evidence type="ECO:0000256" key="6">
    <source>
        <dbReference type="ARBA" id="ARBA00022692"/>
    </source>
</evidence>
<evidence type="ECO:0000256" key="4">
    <source>
        <dbReference type="ARBA" id="ARBA00010617"/>
    </source>
</evidence>
<evidence type="ECO:0000256" key="10">
    <source>
        <dbReference type="ARBA" id="ARBA00023004"/>
    </source>
</evidence>
<dbReference type="InterPro" id="IPR036396">
    <property type="entry name" value="Cyt_P450_sf"/>
</dbReference>
<dbReference type="OrthoDB" id="1470350at2759"/>
<evidence type="ECO:0000313" key="17">
    <source>
        <dbReference type="Proteomes" id="UP000307440"/>
    </source>
</evidence>
<keyword evidence="7 13" id="KW-0479">Metal-binding</keyword>
<dbReference type="GO" id="GO:0016705">
    <property type="term" value="F:oxidoreductase activity, acting on paired donors, with incorporation or reduction of molecular oxygen"/>
    <property type="evidence" value="ECO:0007669"/>
    <property type="project" value="InterPro"/>
</dbReference>
<dbReference type="PANTHER" id="PTHR24305">
    <property type="entry name" value="CYTOCHROME P450"/>
    <property type="match status" value="1"/>
</dbReference>
<keyword evidence="10 13" id="KW-0408">Iron</keyword>
<dbReference type="PRINTS" id="PR00385">
    <property type="entry name" value="P450"/>
</dbReference>
<feature type="transmembrane region" description="Helical" evidence="15">
    <location>
        <begin position="205"/>
        <end position="226"/>
    </location>
</feature>